<protein>
    <submittedName>
        <fullName evidence="2">Uncharacterized protein</fullName>
    </submittedName>
</protein>
<feature type="transmembrane region" description="Helical" evidence="1">
    <location>
        <begin position="63"/>
        <end position="85"/>
    </location>
</feature>
<dbReference type="EMBL" id="QGEG01000001">
    <property type="protein sequence ID" value="PWL39620.1"/>
    <property type="molecule type" value="Genomic_DNA"/>
</dbReference>
<accession>A0A316LHS3</accession>
<name>A0A316LHS3_9FLAO</name>
<keyword evidence="3" id="KW-1185">Reference proteome</keyword>
<keyword evidence="1" id="KW-0812">Transmembrane</keyword>
<feature type="transmembrane region" description="Helical" evidence="1">
    <location>
        <begin position="33"/>
        <end position="51"/>
    </location>
</feature>
<organism evidence="2 3">
    <name type="scientific">Flagellimonas aquimarina</name>
    <dbReference type="NCBI Taxonomy" id="2201895"/>
    <lineage>
        <taxon>Bacteria</taxon>
        <taxon>Pseudomonadati</taxon>
        <taxon>Bacteroidota</taxon>
        <taxon>Flavobacteriia</taxon>
        <taxon>Flavobacteriales</taxon>
        <taxon>Flavobacteriaceae</taxon>
        <taxon>Flagellimonas</taxon>
    </lineage>
</organism>
<proteinExistence type="predicted"/>
<dbReference type="RefSeq" id="WP_109659673.1">
    <property type="nucleotide sequence ID" value="NZ_QGEG01000001.1"/>
</dbReference>
<keyword evidence="1" id="KW-0472">Membrane</keyword>
<dbReference type="AlphaFoldDB" id="A0A316LHS3"/>
<evidence type="ECO:0000313" key="3">
    <source>
        <dbReference type="Proteomes" id="UP000245762"/>
    </source>
</evidence>
<evidence type="ECO:0000313" key="2">
    <source>
        <dbReference type="EMBL" id="PWL39620.1"/>
    </source>
</evidence>
<reference evidence="2 3" key="1">
    <citation type="submission" date="2018-05" db="EMBL/GenBank/DDBJ databases">
        <title>Complete genome sequence of Flagellimonas aquimarina ECD12 isolated from seaweed Ecklonia cava.</title>
        <authorList>
            <person name="Choi S."/>
            <person name="Seong C."/>
        </authorList>
    </citation>
    <scope>NUCLEOTIDE SEQUENCE [LARGE SCALE GENOMIC DNA]</scope>
    <source>
        <strain evidence="2 3">ECD12</strain>
    </source>
</reference>
<dbReference type="OrthoDB" id="1362405at2"/>
<keyword evidence="1" id="KW-1133">Transmembrane helix</keyword>
<comment type="caution">
    <text evidence="2">The sequence shown here is derived from an EMBL/GenBank/DDBJ whole genome shotgun (WGS) entry which is preliminary data.</text>
</comment>
<sequence>MKEMPVNQLSSIEEINAEIQKAQSQIPNLRKQIPVAIPLIIMFSSVLPFLHGRYGARPMMESIGYWKGVFFCKSILLAAWVYSYYRDKTRLENRVADLKFRRGILQKRSNG</sequence>
<evidence type="ECO:0000256" key="1">
    <source>
        <dbReference type="SAM" id="Phobius"/>
    </source>
</evidence>
<gene>
    <name evidence="2" type="ORF">DKG77_01955</name>
</gene>
<dbReference type="Proteomes" id="UP000245762">
    <property type="component" value="Unassembled WGS sequence"/>
</dbReference>